<evidence type="ECO:0000313" key="5">
    <source>
        <dbReference type="Proteomes" id="UP000224634"/>
    </source>
</evidence>
<keyword evidence="2" id="KW-0812">Transmembrane</keyword>
<evidence type="ECO:0000313" key="4">
    <source>
        <dbReference type="EMBL" id="PGH27268.1"/>
    </source>
</evidence>
<feature type="compositionally biased region" description="Low complexity" evidence="1">
    <location>
        <begin position="167"/>
        <end position="180"/>
    </location>
</feature>
<dbReference type="InterPro" id="IPR019413">
    <property type="entry name" value="Dsc3_ub-like_dom"/>
</dbReference>
<keyword evidence="2" id="KW-0472">Membrane</keyword>
<feature type="region of interest" description="Disordered" evidence="1">
    <location>
        <begin position="150"/>
        <end position="197"/>
    </location>
</feature>
<dbReference type="Gene3D" id="3.10.20.90">
    <property type="entry name" value="Phosphatidylinositol 3-kinase Catalytic Subunit, Chain A, domain 1"/>
    <property type="match status" value="1"/>
</dbReference>
<dbReference type="InterPro" id="IPR025390">
    <property type="entry name" value="Dsc3_C"/>
</dbReference>
<feature type="compositionally biased region" description="Low complexity" evidence="1">
    <location>
        <begin position="79"/>
        <end position="91"/>
    </location>
</feature>
<gene>
    <name evidence="4" type="ORF">AJ80_00978</name>
</gene>
<keyword evidence="5" id="KW-1185">Reference proteome</keyword>
<dbReference type="SUPFAM" id="SSF54236">
    <property type="entry name" value="Ubiquitin-like"/>
    <property type="match status" value="1"/>
</dbReference>
<protein>
    <recommendedName>
        <fullName evidence="3">Ubiquitin-like domain-containing protein</fullName>
    </recommendedName>
</protein>
<sequence length="331" mass="34709">METSYLLPPELELLLTIRFSASIPDMPLEIPNPTTATGASLKQLIRTGLPKALSLHRLRLIYAGKALEDSIPLSTALKLGGASSSASPGRSNRTPSPVLDSRDKGKVPLRGPSQQRIYIHCSIGDIILSPADLAAEARLAAIANEEHDVDEGFDTSPFGAGAGATGQPGPSSSRSPAGRQVEGQDESTTTTTPAPRGFDRLLSSGFSVAEVSALRSQFLALQSLTHTPDTMPSGAELRRLEDRWMDEDSGGGLDGAAGGGAGITNNDATGTNGVAAGLNDMLWGCVMGFFWPVGCGLWLIREEGVWSWRKGLAVFVGVVVNLGFGAVRVMN</sequence>
<proteinExistence type="predicted"/>
<evidence type="ECO:0000256" key="1">
    <source>
        <dbReference type="SAM" id="MobiDB-lite"/>
    </source>
</evidence>
<organism evidence="4 5">
    <name type="scientific">Polytolypa hystricis (strain UAMH7299)</name>
    <dbReference type="NCBI Taxonomy" id="1447883"/>
    <lineage>
        <taxon>Eukaryota</taxon>
        <taxon>Fungi</taxon>
        <taxon>Dikarya</taxon>
        <taxon>Ascomycota</taxon>
        <taxon>Pezizomycotina</taxon>
        <taxon>Eurotiomycetes</taxon>
        <taxon>Eurotiomycetidae</taxon>
        <taxon>Onygenales</taxon>
        <taxon>Onygenales incertae sedis</taxon>
        <taxon>Polytolypa</taxon>
    </lineage>
</organism>
<evidence type="ECO:0000256" key="2">
    <source>
        <dbReference type="SAM" id="Phobius"/>
    </source>
</evidence>
<dbReference type="PANTHER" id="PTHR28049:SF1">
    <property type="entry name" value="DSC E3 UBIQUITIN LIGASE COMPLEX SUBUNIT 3"/>
    <property type="match status" value="1"/>
</dbReference>
<dbReference type="Pfam" id="PF10302">
    <property type="entry name" value="Dsc3_N"/>
    <property type="match status" value="1"/>
</dbReference>
<dbReference type="PANTHER" id="PTHR28049">
    <property type="entry name" value="TRANSMEMBRANE PROTEIN YOR223W"/>
    <property type="match status" value="1"/>
</dbReference>
<dbReference type="InterPro" id="IPR000626">
    <property type="entry name" value="Ubiquitin-like_dom"/>
</dbReference>
<accession>A0A2B7Z2B3</accession>
<dbReference type="InterPro" id="IPR045226">
    <property type="entry name" value="Dsc3"/>
</dbReference>
<keyword evidence="2" id="KW-1133">Transmembrane helix</keyword>
<reference evidence="4 5" key="1">
    <citation type="submission" date="2017-10" db="EMBL/GenBank/DDBJ databases">
        <title>Comparative genomics in systemic dimorphic fungi from Ajellomycetaceae.</title>
        <authorList>
            <person name="Munoz J.F."/>
            <person name="Mcewen J.G."/>
            <person name="Clay O.K."/>
            <person name="Cuomo C.A."/>
        </authorList>
    </citation>
    <scope>NUCLEOTIDE SEQUENCE [LARGE SCALE GENOMIC DNA]</scope>
    <source>
        <strain evidence="4 5">UAMH7299</strain>
    </source>
</reference>
<dbReference type="EMBL" id="PDNA01000008">
    <property type="protein sequence ID" value="PGH27268.1"/>
    <property type="molecule type" value="Genomic_DNA"/>
</dbReference>
<dbReference type="Pfam" id="PF13373">
    <property type="entry name" value="Dsc3_C"/>
    <property type="match status" value="1"/>
</dbReference>
<dbReference type="Proteomes" id="UP000224634">
    <property type="component" value="Unassembled WGS sequence"/>
</dbReference>
<dbReference type="AlphaFoldDB" id="A0A2B7Z2B3"/>
<dbReference type="CDD" id="cd17039">
    <property type="entry name" value="Ubl_ubiquitin_like"/>
    <property type="match status" value="1"/>
</dbReference>
<feature type="transmembrane region" description="Helical" evidence="2">
    <location>
        <begin position="281"/>
        <end position="300"/>
    </location>
</feature>
<feature type="region of interest" description="Disordered" evidence="1">
    <location>
        <begin position="79"/>
        <end position="111"/>
    </location>
</feature>
<dbReference type="InterPro" id="IPR029071">
    <property type="entry name" value="Ubiquitin-like_domsf"/>
</dbReference>
<comment type="caution">
    <text evidence="4">The sequence shown here is derived from an EMBL/GenBank/DDBJ whole genome shotgun (WGS) entry which is preliminary data.</text>
</comment>
<evidence type="ECO:0000259" key="3">
    <source>
        <dbReference type="PROSITE" id="PS50053"/>
    </source>
</evidence>
<dbReference type="GO" id="GO:0005783">
    <property type="term" value="C:endoplasmic reticulum"/>
    <property type="evidence" value="ECO:0007669"/>
    <property type="project" value="TreeGrafter"/>
</dbReference>
<name>A0A2B7Z2B3_POLH7</name>
<dbReference type="OrthoDB" id="2556122at2759"/>
<dbReference type="GO" id="GO:0044695">
    <property type="term" value="C:Dsc E3 ubiquitin ligase complex"/>
    <property type="evidence" value="ECO:0007669"/>
    <property type="project" value="InterPro"/>
</dbReference>
<feature type="domain" description="Ubiquitin-like" evidence="3">
    <location>
        <begin position="13"/>
        <end position="74"/>
    </location>
</feature>
<dbReference type="PROSITE" id="PS50053">
    <property type="entry name" value="UBIQUITIN_2"/>
    <property type="match status" value="1"/>
</dbReference>
<feature type="transmembrane region" description="Helical" evidence="2">
    <location>
        <begin position="312"/>
        <end position="330"/>
    </location>
</feature>